<gene>
    <name evidence="2" type="ORF">HU200_010842</name>
</gene>
<protein>
    <recommendedName>
        <fullName evidence="1">DUF7595 domain-containing protein</fullName>
    </recommendedName>
</protein>
<dbReference type="Pfam" id="PF24523">
    <property type="entry name" value="DUF7595"/>
    <property type="match status" value="3"/>
</dbReference>
<dbReference type="PANTHER" id="PTHR35828">
    <property type="entry name" value="OS08G0203800 PROTEIN-RELATED"/>
    <property type="match status" value="1"/>
</dbReference>
<evidence type="ECO:0000313" key="3">
    <source>
        <dbReference type="Proteomes" id="UP000636709"/>
    </source>
</evidence>
<reference evidence="2" key="1">
    <citation type="submission" date="2020-07" db="EMBL/GenBank/DDBJ databases">
        <title>Genome sequence and genetic diversity analysis of an under-domesticated orphan crop, white fonio (Digitaria exilis).</title>
        <authorList>
            <person name="Bennetzen J.L."/>
            <person name="Chen S."/>
            <person name="Ma X."/>
            <person name="Wang X."/>
            <person name="Yssel A.E.J."/>
            <person name="Chaluvadi S.R."/>
            <person name="Johnson M."/>
            <person name="Gangashetty P."/>
            <person name="Hamidou F."/>
            <person name="Sanogo M.D."/>
            <person name="Zwaenepoel A."/>
            <person name="Wallace J."/>
            <person name="Van De Peer Y."/>
            <person name="Van Deynze A."/>
        </authorList>
    </citation>
    <scope>NUCLEOTIDE SEQUENCE</scope>
    <source>
        <tissue evidence="2">Leaves</tissue>
    </source>
</reference>
<dbReference type="EMBL" id="JACEFO010000771">
    <property type="protein sequence ID" value="KAF8757490.1"/>
    <property type="molecule type" value="Genomic_DNA"/>
</dbReference>
<dbReference type="AlphaFoldDB" id="A0A835FGU5"/>
<dbReference type="PANTHER" id="PTHR35828:SF23">
    <property type="entry name" value="F-BOX DOMAIN-CONTAINING PROTEIN"/>
    <property type="match status" value="1"/>
</dbReference>
<proteinExistence type="predicted"/>
<sequence length="1022" mass="113472">MAADDVDNHRVQKRPMLCCHHHTTTATTTPTLPTDLVLEIALRTDPATFVRCAATCKDVRRHVVVANPSVLRGGRLRHGDRFIPSLLCGHLAGRCLYHLDDGAKNLTAATRCSHRGKPISARDGLVLVLVHVIDNVEVRVPCLHGQYVLLAGDGDGDATGRPFKVVKVSSVVARHSGRGSVQVQTFSSKRGAWGPRTCMPAPFETSYSTVPLPSRHLVVGDNIIHWVCRNDATYHVLKLDVGDDVNSVPRLTSTKLPPSFHRECESPRPRLAQQILLATASPAGRLMVPVANHGRITSWMMSEHAARSRWVDRPQVVVEFEDIERQIGVQERPVKRVRLEWFAEMRGIVLVTTPLSGFFWLELRDADGTQKRKKRRPMDVMQKIAGGTDNPATQLVVGKWGKDLYVEDTASNLIPTGCLRHDKQPCIPVPVVARHGLVLPGANAAVDLRVCCPATGRVQSLPPGGPEFKGQFVLLVGDGEGNGAIGRPFKVLNVASVAAGLMHREPCHCLQLQTFSSERGTWGPRTWRWPPGRHRYHYSFPPLPGRHLVLGDAVRHVLRLQARYRAEADVDKAAAELPSLVRQILLAATVEGIPVVLVANHGRISAWTMSEDAKRRRTDQPHVNHGRVSTLTMSEDAKRRWTDQPHVVIDYETMKRSGNVPESSDLGMVQLEWFAERSGVVQVTTKHCGFFWLHLQVSSSAAALGPRLRRGERLVPSLLGGQLVAKWGKDLYIEDRASNLIATGCFRHEKEPCIPVPIAARDGLVLVRVYHDHQWHPGAHFPMDLRVCCPATGRVQSLPRDGPELGQFVLLVGDGEGGGGGAVGRPFKVLNVASAEAGLMHHQRRHRFEFQTFSSERGTWGPRTWRWPPGRHKYEYCSLPPLPGRHLVLGDSIYWLYRKRSRASYYVFKLDVGNGNAELTSTWLPSSFDRECEYLCSRTQHILLAATAARIPVVLVAGRRGISAWNMSEDAASWTDQPHVVIDYEAMERFGNVQGRGLGMVQLDWFAERSGVVQICLLGFQT</sequence>
<name>A0A835FGU5_9POAL</name>
<evidence type="ECO:0000313" key="2">
    <source>
        <dbReference type="EMBL" id="KAF8757490.1"/>
    </source>
</evidence>
<feature type="domain" description="DUF7595" evidence="1">
    <location>
        <begin position="757"/>
        <end position="1017"/>
    </location>
</feature>
<dbReference type="InterPro" id="IPR056016">
    <property type="entry name" value="DUF7595"/>
</dbReference>
<comment type="caution">
    <text evidence="2">The sequence shown here is derived from an EMBL/GenBank/DDBJ whole genome shotgun (WGS) entry which is preliminary data.</text>
</comment>
<dbReference type="SUPFAM" id="SSF81383">
    <property type="entry name" value="F-box domain"/>
    <property type="match status" value="1"/>
</dbReference>
<keyword evidence="3" id="KW-1185">Reference proteome</keyword>
<dbReference type="OrthoDB" id="695200at2759"/>
<accession>A0A835FGU5</accession>
<evidence type="ECO:0000259" key="1">
    <source>
        <dbReference type="Pfam" id="PF24523"/>
    </source>
</evidence>
<dbReference type="Proteomes" id="UP000636709">
    <property type="component" value="Unassembled WGS sequence"/>
</dbReference>
<feature type="domain" description="DUF7595" evidence="1">
    <location>
        <begin position="443"/>
        <end position="695"/>
    </location>
</feature>
<organism evidence="2 3">
    <name type="scientific">Digitaria exilis</name>
    <dbReference type="NCBI Taxonomy" id="1010633"/>
    <lineage>
        <taxon>Eukaryota</taxon>
        <taxon>Viridiplantae</taxon>
        <taxon>Streptophyta</taxon>
        <taxon>Embryophyta</taxon>
        <taxon>Tracheophyta</taxon>
        <taxon>Spermatophyta</taxon>
        <taxon>Magnoliopsida</taxon>
        <taxon>Liliopsida</taxon>
        <taxon>Poales</taxon>
        <taxon>Poaceae</taxon>
        <taxon>PACMAD clade</taxon>
        <taxon>Panicoideae</taxon>
        <taxon>Panicodae</taxon>
        <taxon>Paniceae</taxon>
        <taxon>Anthephorinae</taxon>
        <taxon>Digitaria</taxon>
    </lineage>
</organism>
<feature type="domain" description="DUF7595" evidence="1">
    <location>
        <begin position="117"/>
        <end position="359"/>
    </location>
</feature>
<dbReference type="InterPro" id="IPR036047">
    <property type="entry name" value="F-box-like_dom_sf"/>
</dbReference>